<dbReference type="OrthoDB" id="426855at2759"/>
<gene>
    <name evidence="2" type="ORF">AK812_SmicGene34949</name>
</gene>
<dbReference type="Proteomes" id="UP000186817">
    <property type="component" value="Unassembled WGS sequence"/>
</dbReference>
<name>A0A1Q9CMQ3_SYMMI</name>
<reference evidence="2 3" key="1">
    <citation type="submission" date="2016-02" db="EMBL/GenBank/DDBJ databases">
        <title>Genome analysis of coral dinoflagellate symbionts highlights evolutionary adaptations to a symbiotic lifestyle.</title>
        <authorList>
            <person name="Aranda M."/>
            <person name="Li Y."/>
            <person name="Liew Y.J."/>
            <person name="Baumgarten S."/>
            <person name="Simakov O."/>
            <person name="Wilson M."/>
            <person name="Piel J."/>
            <person name="Ashoor H."/>
            <person name="Bougouffa S."/>
            <person name="Bajic V.B."/>
            <person name="Ryu T."/>
            <person name="Ravasi T."/>
            <person name="Bayer T."/>
            <person name="Micklem G."/>
            <person name="Kim H."/>
            <person name="Bhak J."/>
            <person name="Lajeunesse T.C."/>
            <person name="Voolstra C.R."/>
        </authorList>
    </citation>
    <scope>NUCLEOTIDE SEQUENCE [LARGE SCALE GENOMIC DNA]</scope>
    <source>
        <strain evidence="2 3">CCMP2467</strain>
    </source>
</reference>
<accession>A0A1Q9CMQ3</accession>
<dbReference type="EMBL" id="LSRX01001059">
    <property type="protein sequence ID" value="OLP84202.1"/>
    <property type="molecule type" value="Genomic_DNA"/>
</dbReference>
<comment type="caution">
    <text evidence="2">The sequence shown here is derived from an EMBL/GenBank/DDBJ whole genome shotgun (WGS) entry which is preliminary data.</text>
</comment>
<feature type="compositionally biased region" description="Polar residues" evidence="1">
    <location>
        <begin position="241"/>
        <end position="270"/>
    </location>
</feature>
<organism evidence="2 3">
    <name type="scientific">Symbiodinium microadriaticum</name>
    <name type="common">Dinoflagellate</name>
    <name type="synonym">Zooxanthella microadriatica</name>
    <dbReference type="NCBI Taxonomy" id="2951"/>
    <lineage>
        <taxon>Eukaryota</taxon>
        <taxon>Sar</taxon>
        <taxon>Alveolata</taxon>
        <taxon>Dinophyceae</taxon>
        <taxon>Suessiales</taxon>
        <taxon>Symbiodiniaceae</taxon>
        <taxon>Symbiodinium</taxon>
    </lineage>
</organism>
<evidence type="ECO:0000313" key="3">
    <source>
        <dbReference type="Proteomes" id="UP000186817"/>
    </source>
</evidence>
<protein>
    <submittedName>
        <fullName evidence="2">Uncharacterized protein</fullName>
    </submittedName>
</protein>
<keyword evidence="3" id="KW-1185">Reference proteome</keyword>
<evidence type="ECO:0000256" key="1">
    <source>
        <dbReference type="SAM" id="MobiDB-lite"/>
    </source>
</evidence>
<dbReference type="AlphaFoldDB" id="A0A1Q9CMQ3"/>
<evidence type="ECO:0000313" key="2">
    <source>
        <dbReference type="EMBL" id="OLP84202.1"/>
    </source>
</evidence>
<proteinExistence type="predicted"/>
<feature type="region of interest" description="Disordered" evidence="1">
    <location>
        <begin position="241"/>
        <end position="282"/>
    </location>
</feature>
<sequence length="282" mass="31494">MGSTRAPASDLPPVSCCTALRRHGPTAAEETLAQASDVCAKYDGHGSRDDAAYEIREKTGSHPSATRWMMTRMLMDRLAPVEQKISHIHNILDERIDKIESPSHIGTYMKPQVFQWLLFAKFRTSVDRDTAVALLRSAEMHEKGKKVWVTQDLPMMQRVQKSFHHGTSMKAWGVGFHKRDMEWDDNFTSPKVGPSVVVTVRISNQKLVCDWSSEWAQWNNLQNSIELKQLIQRANDKLQQSTVSKASGKSKQSFAGQGTAPSESKFSPLSHTAGHKPVPGVA</sequence>